<dbReference type="EMBL" id="CM023470">
    <property type="protein sequence ID" value="KAH7980690.1"/>
    <property type="molecule type" value="Genomic_DNA"/>
</dbReference>
<gene>
    <name evidence="1" type="ORF">HPB49_018257</name>
</gene>
<dbReference type="Proteomes" id="UP000821865">
    <property type="component" value="Chromosome 1"/>
</dbReference>
<keyword evidence="2" id="KW-1185">Reference proteome</keyword>
<organism evidence="1 2">
    <name type="scientific">Dermacentor silvarum</name>
    <name type="common">Tick</name>
    <dbReference type="NCBI Taxonomy" id="543639"/>
    <lineage>
        <taxon>Eukaryota</taxon>
        <taxon>Metazoa</taxon>
        <taxon>Ecdysozoa</taxon>
        <taxon>Arthropoda</taxon>
        <taxon>Chelicerata</taxon>
        <taxon>Arachnida</taxon>
        <taxon>Acari</taxon>
        <taxon>Parasitiformes</taxon>
        <taxon>Ixodida</taxon>
        <taxon>Ixodoidea</taxon>
        <taxon>Ixodidae</taxon>
        <taxon>Rhipicephalinae</taxon>
        <taxon>Dermacentor</taxon>
    </lineage>
</organism>
<sequence>MAENGLTEHHEDELEEEEEGGLRIADIYVPPPPPAACTFSPTGPRLMIQKIENINFKSYAGTRIIGPFHKNFTAIVGPNGSGKSNVIDSMLFVFGYRAQKIRSKEVGVLIHNSTNHTNLDSCTVNVYFQRITDTDENTFEVEENSEFVVGRTAHRDNTSYYTLNRAKLVEKDMEELKGARDEAVEFLKLENDIAVIENQLFQFYRRNEKTQQAQADKQVKEAQAQMVELKKELDTQQQAQKVQQAELKKALSAYSQSEAVVLSPRRGGGTILIQRGPCWWCCLLALCELSWRAVVMACAKRLNLPFATKLKIINGVERGEKKSDVTAAYKIPRSTLSTIRRTRQTSGPSRTKGQVPVAPDVCAPLCTKMSKRPFTNGTISKAVPAGSNGSKNGTTSLAKLSCSDSLDNMEACVLSQAAKSLKQKIHYYFVPKECEKKQKEVDAKKQEYAEFECRDLQCRETIKHTKQKGKELEKNLESAKEKVQDLKKQPEKLQKDIEKLQAKKEMIEKEKVEAEAKLAEVMESLKTQTDELQEQKAVHEQELLGLQKGVSEKKSQYEIAKLELDLSVSTYQREMSRLEEIELNLEQVNNLLTDKSSCLTRLEKLVPEKEAKLKQLEAEITQVGQQYQESQEQLRADRHQVEELCSNAQANRSRSRVLDSLLQAKKSGRLPGVIGRLGDLGAIDEKYDVAISTACDQLDYVVTDTVLTAQHCVEYLKKHDVGFANFIALEKMECWIPYTQNKINTPENVPRLFDLVSVKNTSLLPAFYFALQDTLVANDLDQATRIGLQGRTRHRVVTLQGELVDVSGTMSGGGGCVLHGKMGQAVLDDNMSAEQMEQLTSQLTALENKARDLHERCSVLEDKINSLRKDVTASKHALQKFQVEVKSLKQQQMSLTSQLAEQKEKVIKSAPDKKQLAQQEKAVAAYKKEYDQAMASWNKMENKVLELHAKIMEITGKCMGSVQQKVESITKQLDAASMEITRAQSSIKASERSHTKSAKHCGIVQMAAGNSIQNYLAPSTSEESTGLAPSQATHLNSTCKSHEVVTDAEILWTLKVITSHYSYRSSAQTGDFFKQMFPDSDVAKSFSCGEKKNAPNDFLQEKQRDVHVHYGDSSHVATRYYTSAFMGHSTAEDIQGILLSGLEPLPLGKILQISMDGPNVSLKFFRNMQVHLQETHQVQCVDLGTCGLHTIHNAYRAGVGASKWGIDVLLSSLSALFQDSPA</sequence>
<reference evidence="1" key="1">
    <citation type="submission" date="2020-05" db="EMBL/GenBank/DDBJ databases">
        <title>Large-scale comparative analyses of tick genomes elucidate their genetic diversity and vector capacities.</title>
        <authorList>
            <person name="Jia N."/>
            <person name="Wang J."/>
            <person name="Shi W."/>
            <person name="Du L."/>
            <person name="Sun Y."/>
            <person name="Zhan W."/>
            <person name="Jiang J."/>
            <person name="Wang Q."/>
            <person name="Zhang B."/>
            <person name="Ji P."/>
            <person name="Sakyi L.B."/>
            <person name="Cui X."/>
            <person name="Yuan T."/>
            <person name="Jiang B."/>
            <person name="Yang W."/>
            <person name="Lam T.T.-Y."/>
            <person name="Chang Q."/>
            <person name="Ding S."/>
            <person name="Wang X."/>
            <person name="Zhu J."/>
            <person name="Ruan X."/>
            <person name="Zhao L."/>
            <person name="Wei J."/>
            <person name="Que T."/>
            <person name="Du C."/>
            <person name="Cheng J."/>
            <person name="Dai P."/>
            <person name="Han X."/>
            <person name="Huang E."/>
            <person name="Gao Y."/>
            <person name="Liu J."/>
            <person name="Shao H."/>
            <person name="Ye R."/>
            <person name="Li L."/>
            <person name="Wei W."/>
            <person name="Wang X."/>
            <person name="Wang C."/>
            <person name="Yang T."/>
            <person name="Huo Q."/>
            <person name="Li W."/>
            <person name="Guo W."/>
            <person name="Chen H."/>
            <person name="Zhou L."/>
            <person name="Ni X."/>
            <person name="Tian J."/>
            <person name="Zhou Y."/>
            <person name="Sheng Y."/>
            <person name="Liu T."/>
            <person name="Pan Y."/>
            <person name="Xia L."/>
            <person name="Li J."/>
            <person name="Zhao F."/>
            <person name="Cao W."/>
        </authorList>
    </citation>
    <scope>NUCLEOTIDE SEQUENCE</scope>
    <source>
        <strain evidence="1">Dsil-2018</strain>
    </source>
</reference>
<proteinExistence type="predicted"/>
<comment type="caution">
    <text evidence="1">The sequence shown here is derived from an EMBL/GenBank/DDBJ whole genome shotgun (WGS) entry which is preliminary data.</text>
</comment>
<name>A0ACB8E2E6_DERSI</name>
<accession>A0ACB8E2E6</accession>
<evidence type="ECO:0000313" key="1">
    <source>
        <dbReference type="EMBL" id="KAH7980690.1"/>
    </source>
</evidence>
<protein>
    <submittedName>
        <fullName evidence="1">Uncharacterized protein</fullName>
    </submittedName>
</protein>
<evidence type="ECO:0000313" key="2">
    <source>
        <dbReference type="Proteomes" id="UP000821865"/>
    </source>
</evidence>